<organism evidence="1 2">
    <name type="scientific">Commensalibacter nepenthis</name>
    <dbReference type="NCBI Taxonomy" id="3043872"/>
    <lineage>
        <taxon>Bacteria</taxon>
        <taxon>Pseudomonadati</taxon>
        <taxon>Pseudomonadota</taxon>
        <taxon>Alphaproteobacteria</taxon>
        <taxon>Acetobacterales</taxon>
        <taxon>Acetobacteraceae</taxon>
    </lineage>
</organism>
<reference evidence="1" key="1">
    <citation type="submission" date="2023-05" db="EMBL/GenBank/DDBJ databases">
        <title>Whole genome sequence of Commensalibacter sp.</title>
        <authorList>
            <person name="Charoenyingcharoen P."/>
            <person name="Yukphan P."/>
        </authorList>
    </citation>
    <scope>NUCLEOTIDE SEQUENCE</scope>
    <source>
        <strain evidence="1">TBRC 10068</strain>
    </source>
</reference>
<accession>A0ABT6QAK0</accession>
<dbReference type="RefSeq" id="WP_281463584.1">
    <property type="nucleotide sequence ID" value="NZ_JASBAN010000006.1"/>
</dbReference>
<evidence type="ECO:0000313" key="1">
    <source>
        <dbReference type="EMBL" id="MDI2113933.1"/>
    </source>
</evidence>
<gene>
    <name evidence="1" type="ORF">QJV33_11695</name>
</gene>
<name>A0ABT6QAK0_9PROT</name>
<sequence length="96" mass="10812">MIEVPQKLLDQNVMQSAAIMAIQTPRMVEIIAVLIEKAEKGRQEEQVFDGATEALLAQLKTILYGLSLRSENLYNCLLKAGYEEQLEVAEQCSWVL</sequence>
<keyword evidence="2" id="KW-1185">Reference proteome</keyword>
<evidence type="ECO:0000313" key="2">
    <source>
        <dbReference type="Proteomes" id="UP001431775"/>
    </source>
</evidence>
<protein>
    <submittedName>
        <fullName evidence="1">Uncharacterized protein</fullName>
    </submittedName>
</protein>
<comment type="caution">
    <text evidence="1">The sequence shown here is derived from an EMBL/GenBank/DDBJ whole genome shotgun (WGS) entry which is preliminary data.</text>
</comment>
<dbReference type="Proteomes" id="UP001431775">
    <property type="component" value="Unassembled WGS sequence"/>
</dbReference>
<dbReference type="EMBL" id="JASBAN010000006">
    <property type="protein sequence ID" value="MDI2113933.1"/>
    <property type="molecule type" value="Genomic_DNA"/>
</dbReference>
<proteinExistence type="predicted"/>